<dbReference type="Pfam" id="PF13933">
    <property type="entry name" value="HRXXH"/>
    <property type="match status" value="1"/>
</dbReference>
<name>A0A4V4LE31_AURPU</name>
<dbReference type="GO" id="GO:0009277">
    <property type="term" value="C:fungal-type cell wall"/>
    <property type="evidence" value="ECO:0007669"/>
    <property type="project" value="TreeGrafter"/>
</dbReference>
<evidence type="ECO:0000313" key="4">
    <source>
        <dbReference type="Proteomes" id="UP000304947"/>
    </source>
</evidence>
<dbReference type="AlphaFoldDB" id="A0A4V4LE31"/>
<proteinExistence type="predicted"/>
<dbReference type="GO" id="GO:0008237">
    <property type="term" value="F:metallopeptidase activity"/>
    <property type="evidence" value="ECO:0007669"/>
    <property type="project" value="InterPro"/>
</dbReference>
<comment type="caution">
    <text evidence="3">The sequence shown here is derived from an EMBL/GenBank/DDBJ whole genome shotgun (WGS) entry which is preliminary data.</text>
</comment>
<accession>A0A4V4LE31</accession>
<feature type="region of interest" description="Disordered" evidence="1">
    <location>
        <begin position="14"/>
        <end position="72"/>
    </location>
</feature>
<dbReference type="CDD" id="cd11307">
    <property type="entry name" value="M35_Asp_f2_like"/>
    <property type="match status" value="1"/>
</dbReference>
<dbReference type="PANTHER" id="PTHR39399:SF1">
    <property type="entry name" value="PROTEIN ZPS1"/>
    <property type="match status" value="1"/>
</dbReference>
<feature type="region of interest" description="Disordered" evidence="1">
    <location>
        <begin position="226"/>
        <end position="290"/>
    </location>
</feature>
<dbReference type="GO" id="GO:0005178">
    <property type="term" value="F:integrin binding"/>
    <property type="evidence" value="ECO:0007669"/>
    <property type="project" value="TreeGrafter"/>
</dbReference>
<evidence type="ECO:0000259" key="2">
    <source>
        <dbReference type="Pfam" id="PF13933"/>
    </source>
</evidence>
<feature type="region of interest" description="Disordered" evidence="1">
    <location>
        <begin position="88"/>
        <end position="113"/>
    </location>
</feature>
<evidence type="ECO:0000313" key="3">
    <source>
        <dbReference type="EMBL" id="TIA33267.1"/>
    </source>
</evidence>
<dbReference type="PANTHER" id="PTHR39399">
    <property type="entry name" value="PROTEIN ZPS1"/>
    <property type="match status" value="1"/>
</dbReference>
<dbReference type="GO" id="GO:0009986">
    <property type="term" value="C:cell surface"/>
    <property type="evidence" value="ECO:0007669"/>
    <property type="project" value="TreeGrafter"/>
</dbReference>
<feature type="compositionally biased region" description="Basic and acidic residues" evidence="1">
    <location>
        <begin position="32"/>
        <end position="58"/>
    </location>
</feature>
<organism evidence="3 4">
    <name type="scientific">Aureobasidium pullulans</name>
    <name type="common">Black yeast</name>
    <name type="synonym">Pullularia pullulans</name>
    <dbReference type="NCBI Taxonomy" id="5580"/>
    <lineage>
        <taxon>Eukaryota</taxon>
        <taxon>Fungi</taxon>
        <taxon>Dikarya</taxon>
        <taxon>Ascomycota</taxon>
        <taxon>Pezizomycotina</taxon>
        <taxon>Dothideomycetes</taxon>
        <taxon>Dothideomycetidae</taxon>
        <taxon>Dothideales</taxon>
        <taxon>Saccotheciaceae</taxon>
        <taxon>Aureobasidium</taxon>
    </lineage>
</organism>
<dbReference type="InterPro" id="IPR039124">
    <property type="entry name" value="PRA1-like"/>
</dbReference>
<evidence type="ECO:0000256" key="1">
    <source>
        <dbReference type="SAM" id="MobiDB-lite"/>
    </source>
</evidence>
<dbReference type="Proteomes" id="UP000304947">
    <property type="component" value="Unassembled WGS sequence"/>
</dbReference>
<feature type="compositionally biased region" description="Basic residues" evidence="1">
    <location>
        <begin position="261"/>
        <end position="278"/>
    </location>
</feature>
<sequence length="597" mass="65292">MSFTNRKIKKFDIPDGIQSIIVEDEPDQEYSNEDHEPKSENPIKTEPEDDPRPDKDMDINEYMGANTSTPYVEITTEPDVQAGAEEEIEIQSAQESTSVSATPTVPITPAGLGNSILQAPHTAKVGNRQTSAELEALQSAQVAFYAQMAETRPWSDSEEDDLENEEESEDPIALERSFVKEKKIHEKKQQEGQLTQDEEMDFMKLESKYNKKRQEFAQLADIEDTVFIPEHAKSKASQKTKRKASELSSDSENEDVPSNKHQSKKGKTTKSKPRKSARKSQPSPSLDFVTTTNNFWENTKSAQQMNDAPRVQGGRDRTKALAIIKKNLPAESKAAAVRDGTEKRQLEKALGDTIKIAQQATQHIYAHGNDSALYTKYFGQAPTAEVIGWYEKLIHGDHEGVLFRCDDIDGNCHQEGWGGHWRGENATDETVICPLSYSTRQPLEALCSGGYTVASGKLNHYFAADLMHRLFHATKIGEGAAEHYADSYTECLELAGENPAEAVRNTHTLQYFALDVYAMDVALPGEGCTGTVGEEEVDSHVAAPASSAASSAVSSASASTTAAATRTSAQAASQTASKTSSAAAECHTHADGVVHCV</sequence>
<dbReference type="InterPro" id="IPR024079">
    <property type="entry name" value="MetalloPept_cat_dom_sf"/>
</dbReference>
<feature type="compositionally biased region" description="Basic and acidic residues" evidence="1">
    <location>
        <begin position="177"/>
        <end position="190"/>
    </location>
</feature>
<feature type="region of interest" description="Disordered" evidence="1">
    <location>
        <begin position="151"/>
        <end position="199"/>
    </location>
</feature>
<dbReference type="GO" id="GO:0005576">
    <property type="term" value="C:extracellular region"/>
    <property type="evidence" value="ECO:0007669"/>
    <property type="project" value="TreeGrafter"/>
</dbReference>
<dbReference type="EMBL" id="QZBU01002692">
    <property type="protein sequence ID" value="TIA33267.1"/>
    <property type="molecule type" value="Genomic_DNA"/>
</dbReference>
<feature type="compositionally biased region" description="Polar residues" evidence="1">
    <location>
        <begin position="279"/>
        <end position="290"/>
    </location>
</feature>
<gene>
    <name evidence="3" type="ORF">D6C83_06889</name>
</gene>
<dbReference type="InterPro" id="IPR029482">
    <property type="entry name" value="HRXXH"/>
</dbReference>
<protein>
    <submittedName>
        <fullName evidence="3">Zincin</fullName>
    </submittedName>
</protein>
<feature type="domain" description="Putative peptidase" evidence="2">
    <location>
        <begin position="339"/>
        <end position="530"/>
    </location>
</feature>
<dbReference type="SUPFAM" id="SSF55486">
    <property type="entry name" value="Metalloproteases ('zincins'), catalytic domain"/>
    <property type="match status" value="1"/>
</dbReference>
<feature type="compositionally biased region" description="Acidic residues" evidence="1">
    <location>
        <begin position="156"/>
        <end position="172"/>
    </location>
</feature>
<reference evidence="3 4" key="1">
    <citation type="submission" date="2018-10" db="EMBL/GenBank/DDBJ databases">
        <title>Fifty Aureobasidium pullulans genomes reveal a recombining polyextremotolerant generalist.</title>
        <authorList>
            <person name="Gostincar C."/>
            <person name="Turk M."/>
            <person name="Zajc J."/>
            <person name="Gunde-Cimerman N."/>
        </authorList>
    </citation>
    <scope>NUCLEOTIDE SEQUENCE [LARGE SCALE GENOMIC DNA]</scope>
    <source>
        <strain evidence="3 4">EXF-3380</strain>
    </source>
</reference>
<dbReference type="Gene3D" id="3.40.390.10">
    <property type="entry name" value="Collagenase (Catalytic Domain)"/>
    <property type="match status" value="1"/>
</dbReference>
<feature type="compositionally biased region" description="Acidic residues" evidence="1">
    <location>
        <begin position="22"/>
        <end position="31"/>
    </location>
</feature>
<dbReference type="GO" id="GO:0008270">
    <property type="term" value="F:zinc ion binding"/>
    <property type="evidence" value="ECO:0007669"/>
    <property type="project" value="TreeGrafter"/>
</dbReference>